<dbReference type="InterPro" id="IPR029709">
    <property type="entry name" value="LDAF1"/>
</dbReference>
<evidence type="ECO:0000256" key="4">
    <source>
        <dbReference type="ARBA" id="ARBA00022677"/>
    </source>
</evidence>
<feature type="transmembrane region" description="Helical" evidence="9">
    <location>
        <begin position="45"/>
        <end position="70"/>
    </location>
</feature>
<keyword evidence="11" id="KW-1185">Reference proteome</keyword>
<dbReference type="Proteomes" id="UP000677803">
    <property type="component" value="Unassembled WGS sequence"/>
</dbReference>
<feature type="transmembrane region" description="Helical" evidence="9">
    <location>
        <begin position="76"/>
        <end position="95"/>
    </location>
</feature>
<dbReference type="AlphaFoldDB" id="A0A8S4ATK2"/>
<dbReference type="Pfam" id="PF16015">
    <property type="entry name" value="Promethin"/>
    <property type="match status" value="1"/>
</dbReference>
<evidence type="ECO:0000256" key="5">
    <source>
        <dbReference type="ARBA" id="ARBA00022692"/>
    </source>
</evidence>
<evidence type="ECO:0000256" key="9">
    <source>
        <dbReference type="SAM" id="Phobius"/>
    </source>
</evidence>
<evidence type="ECO:0000256" key="6">
    <source>
        <dbReference type="ARBA" id="ARBA00022824"/>
    </source>
</evidence>
<evidence type="ECO:0000256" key="8">
    <source>
        <dbReference type="ARBA" id="ARBA00023136"/>
    </source>
</evidence>
<keyword evidence="8 9" id="KW-0472">Membrane</keyword>
<evidence type="ECO:0000256" key="7">
    <source>
        <dbReference type="ARBA" id="ARBA00022989"/>
    </source>
</evidence>
<feature type="transmembrane region" description="Helical" evidence="9">
    <location>
        <begin position="102"/>
        <end position="123"/>
    </location>
</feature>
<evidence type="ECO:0000256" key="3">
    <source>
        <dbReference type="ARBA" id="ARBA00007618"/>
    </source>
</evidence>
<dbReference type="GO" id="GO:0005789">
    <property type="term" value="C:endoplasmic reticulum membrane"/>
    <property type="evidence" value="ECO:0007669"/>
    <property type="project" value="UniProtKB-SubCell"/>
</dbReference>
<sequence>MQRSSRLTQQLWERWVTLLNYLENNPKVAQVRSTRMGQYLSSRPLFAFTLLLFAVMASLPVGIFLAFALVTVVMSAAGFVFFEVLLLFVGGLTLLSVLSGIAIFSVVASVVVNAFFITIPSLLQYKNPQTKKDVNHETVGGVKLQD</sequence>
<dbReference type="PANTHER" id="PTHR14275:SF0">
    <property type="entry name" value="LIPID DROPLET ASSEMBLY FACTOR 1"/>
    <property type="match status" value="1"/>
</dbReference>
<gene>
    <name evidence="10" type="ORF">MMEN_LOCUS8814</name>
</gene>
<comment type="subcellular location">
    <subcellularLocation>
        <location evidence="1">Endoplasmic reticulum membrane</location>
        <topology evidence="1">Multi-pass membrane protein</topology>
    </subcellularLocation>
    <subcellularLocation>
        <location evidence="2">Lipid droplet</location>
    </subcellularLocation>
</comment>
<dbReference type="EMBL" id="CAJRST010008890">
    <property type="protein sequence ID" value="CAG5897772.1"/>
    <property type="molecule type" value="Genomic_DNA"/>
</dbReference>
<proteinExistence type="inferred from homology"/>
<keyword evidence="4" id="KW-0551">Lipid droplet</keyword>
<evidence type="ECO:0000256" key="1">
    <source>
        <dbReference type="ARBA" id="ARBA00004477"/>
    </source>
</evidence>
<evidence type="ECO:0000313" key="11">
    <source>
        <dbReference type="Proteomes" id="UP000677803"/>
    </source>
</evidence>
<comment type="caution">
    <text evidence="10">The sequence shown here is derived from an EMBL/GenBank/DDBJ whole genome shotgun (WGS) entry which is preliminary data.</text>
</comment>
<keyword evidence="5 9" id="KW-0812">Transmembrane</keyword>
<accession>A0A8S4ATK2</accession>
<keyword evidence="6" id="KW-0256">Endoplasmic reticulum</keyword>
<keyword evidence="7 9" id="KW-1133">Transmembrane helix</keyword>
<reference evidence="10" key="1">
    <citation type="submission" date="2021-05" db="EMBL/GenBank/DDBJ databases">
        <authorList>
            <person name="Tigano A."/>
        </authorList>
    </citation>
    <scope>NUCLEOTIDE SEQUENCE</scope>
</reference>
<dbReference type="OrthoDB" id="9943433at2759"/>
<protein>
    <submittedName>
        <fullName evidence="10">(Atlantic silverside) hypothetical protein</fullName>
    </submittedName>
</protein>
<comment type="similarity">
    <text evidence="3">Belongs to the LDAF1 family.</text>
</comment>
<organism evidence="10 11">
    <name type="scientific">Menidia menidia</name>
    <name type="common">Atlantic silverside</name>
    <dbReference type="NCBI Taxonomy" id="238744"/>
    <lineage>
        <taxon>Eukaryota</taxon>
        <taxon>Metazoa</taxon>
        <taxon>Chordata</taxon>
        <taxon>Craniata</taxon>
        <taxon>Vertebrata</taxon>
        <taxon>Euteleostomi</taxon>
        <taxon>Actinopterygii</taxon>
        <taxon>Neopterygii</taxon>
        <taxon>Teleostei</taxon>
        <taxon>Neoteleostei</taxon>
        <taxon>Acanthomorphata</taxon>
        <taxon>Ovalentaria</taxon>
        <taxon>Atherinomorphae</taxon>
        <taxon>Atheriniformes</taxon>
        <taxon>Atherinopsidae</taxon>
        <taxon>Menidiinae</taxon>
        <taxon>Menidia</taxon>
    </lineage>
</organism>
<evidence type="ECO:0000313" key="10">
    <source>
        <dbReference type="EMBL" id="CAG5897772.1"/>
    </source>
</evidence>
<dbReference type="PANTHER" id="PTHR14275">
    <property type="entry name" value="PROMETHIN"/>
    <property type="match status" value="1"/>
</dbReference>
<dbReference type="GO" id="GO:0005811">
    <property type="term" value="C:lipid droplet"/>
    <property type="evidence" value="ECO:0007669"/>
    <property type="project" value="UniProtKB-SubCell"/>
</dbReference>
<name>A0A8S4ATK2_9TELE</name>
<evidence type="ECO:0000256" key="2">
    <source>
        <dbReference type="ARBA" id="ARBA00004502"/>
    </source>
</evidence>